<dbReference type="SMART" id="SM00347">
    <property type="entry name" value="HTH_MARR"/>
    <property type="match status" value="1"/>
</dbReference>
<dbReference type="GO" id="GO:0003677">
    <property type="term" value="F:DNA binding"/>
    <property type="evidence" value="ECO:0007669"/>
    <property type="project" value="UniProtKB-KW"/>
</dbReference>
<name>A0AAW5PPG0_LACPE</name>
<evidence type="ECO:0000313" key="5">
    <source>
        <dbReference type="EMBL" id="MDT7037527.1"/>
    </source>
</evidence>
<evidence type="ECO:0000256" key="3">
    <source>
        <dbReference type="ARBA" id="ARBA00023163"/>
    </source>
</evidence>
<dbReference type="Gene3D" id="1.10.10.10">
    <property type="entry name" value="Winged helix-like DNA-binding domain superfamily/Winged helix DNA-binding domain"/>
    <property type="match status" value="1"/>
</dbReference>
<keyword evidence="1" id="KW-0805">Transcription regulation</keyword>
<feature type="domain" description="HTH marR-type" evidence="4">
    <location>
        <begin position="1"/>
        <end position="154"/>
    </location>
</feature>
<dbReference type="InterPro" id="IPR036390">
    <property type="entry name" value="WH_DNA-bd_sf"/>
</dbReference>
<evidence type="ECO:0000256" key="1">
    <source>
        <dbReference type="ARBA" id="ARBA00023015"/>
    </source>
</evidence>
<dbReference type="InterPro" id="IPR052067">
    <property type="entry name" value="Metal_resp_HTH_trans_reg"/>
</dbReference>
<dbReference type="GO" id="GO:0003700">
    <property type="term" value="F:DNA-binding transcription factor activity"/>
    <property type="evidence" value="ECO:0007669"/>
    <property type="project" value="InterPro"/>
</dbReference>
<dbReference type="SUPFAM" id="SSF46785">
    <property type="entry name" value="Winged helix' DNA-binding domain"/>
    <property type="match status" value="1"/>
</dbReference>
<evidence type="ECO:0000256" key="2">
    <source>
        <dbReference type="ARBA" id="ARBA00023125"/>
    </source>
</evidence>
<keyword evidence="2" id="KW-0238">DNA-binding</keyword>
<accession>A0AAW5PPG0</accession>
<protein>
    <submittedName>
        <fullName evidence="5">MarR family transcriptional regulator</fullName>
    </submittedName>
</protein>
<dbReference type="InterPro" id="IPR000835">
    <property type="entry name" value="HTH_MarR-typ"/>
</dbReference>
<dbReference type="Proteomes" id="UP001263852">
    <property type="component" value="Unassembled WGS sequence"/>
</dbReference>
<proteinExistence type="predicted"/>
<comment type="caution">
    <text evidence="5">The sequence shown here is derived from an EMBL/GenBank/DDBJ whole genome shotgun (WGS) entry which is preliminary data.</text>
</comment>
<dbReference type="AlphaFoldDB" id="A0AAW5PPG0"/>
<dbReference type="PROSITE" id="PS50995">
    <property type="entry name" value="HTH_MARR_2"/>
    <property type="match status" value="1"/>
</dbReference>
<evidence type="ECO:0000259" key="4">
    <source>
        <dbReference type="PROSITE" id="PS50995"/>
    </source>
</evidence>
<dbReference type="InterPro" id="IPR036388">
    <property type="entry name" value="WH-like_DNA-bd_sf"/>
</dbReference>
<evidence type="ECO:0000313" key="6">
    <source>
        <dbReference type="Proteomes" id="UP001263852"/>
    </source>
</evidence>
<keyword evidence="3" id="KW-0804">Transcription</keyword>
<organism evidence="5 6">
    <name type="scientific">Lactiplantibacillus pentosus</name>
    <name type="common">Lactobacillus pentosus</name>
    <dbReference type="NCBI Taxonomy" id="1589"/>
    <lineage>
        <taxon>Bacteria</taxon>
        <taxon>Bacillati</taxon>
        <taxon>Bacillota</taxon>
        <taxon>Bacilli</taxon>
        <taxon>Lactobacillales</taxon>
        <taxon>Lactobacillaceae</taxon>
        <taxon>Lactiplantibacillus</taxon>
    </lineage>
</organism>
<dbReference type="PANTHER" id="PTHR35790:SF4">
    <property type="entry name" value="HTH-TYPE TRANSCRIPTIONAL REGULATOR PCHR"/>
    <property type="match status" value="1"/>
</dbReference>
<dbReference type="PANTHER" id="PTHR35790">
    <property type="entry name" value="HTH-TYPE TRANSCRIPTIONAL REGULATOR PCHR"/>
    <property type="match status" value="1"/>
</dbReference>
<sequence>MMAMLIDQLMSELNQFIAQDSVDDQEKQWAMRQTTDPQLQAVLKQLSTTDIKMIAVLGQVGASRAKALPAPTGLSQATISRGLTKLARLGLAVKYRDLTNNKEVLVRLTPTGQQVAQLHTQLDAAIAQQAQAIADDYSDAELARFVTLMKRIREIKI</sequence>
<dbReference type="EMBL" id="JAVLAO010000001">
    <property type="protein sequence ID" value="MDT7037527.1"/>
    <property type="molecule type" value="Genomic_DNA"/>
</dbReference>
<gene>
    <name evidence="5" type="ORF">RI555_00675</name>
</gene>
<reference evidence="5" key="1">
    <citation type="submission" date="2023-08" db="EMBL/GenBank/DDBJ databases">
        <authorList>
            <person name="Page C.A."/>
            <person name="Perez-Diaz I.M."/>
        </authorList>
    </citation>
    <scope>NUCLEOTIDE SEQUENCE</scope>
    <source>
        <strain evidence="5">1.8.9</strain>
    </source>
</reference>